<dbReference type="InterPro" id="IPR003849">
    <property type="entry name" value="Preprotein_translocase_YajC"/>
</dbReference>
<keyword evidence="7" id="KW-1133">Transmembrane helix</keyword>
<name>A0A2W5SV43_9CORY</name>
<accession>A0A2W5SV43</accession>
<evidence type="ECO:0000256" key="8">
    <source>
        <dbReference type="ARBA" id="ARBA00023010"/>
    </source>
</evidence>
<keyword evidence="3" id="KW-0813">Transport</keyword>
<dbReference type="GO" id="GO:0015031">
    <property type="term" value="P:protein transport"/>
    <property type="evidence" value="ECO:0007669"/>
    <property type="project" value="UniProtKB-KW"/>
</dbReference>
<feature type="region of interest" description="Disordered" evidence="10">
    <location>
        <begin position="82"/>
        <end position="152"/>
    </location>
</feature>
<proteinExistence type="inferred from homology"/>
<dbReference type="EMBL" id="QFRA01000042">
    <property type="protein sequence ID" value="PZR03386.1"/>
    <property type="molecule type" value="Genomic_DNA"/>
</dbReference>
<gene>
    <name evidence="11" type="ORF">DI525_10240</name>
</gene>
<dbReference type="RefSeq" id="WP_303735601.1">
    <property type="nucleotide sequence ID" value="NZ_CAKZHK010000009.1"/>
</dbReference>
<dbReference type="PANTHER" id="PTHR33909:SF1">
    <property type="entry name" value="SEC TRANSLOCON ACCESSORY COMPLEX SUBUNIT YAJC"/>
    <property type="match status" value="1"/>
</dbReference>
<keyword evidence="9" id="KW-0472">Membrane</keyword>
<evidence type="ECO:0000256" key="4">
    <source>
        <dbReference type="ARBA" id="ARBA00022475"/>
    </source>
</evidence>
<organism evidence="11 12">
    <name type="scientific">Corynebacterium kroppenstedtii</name>
    <dbReference type="NCBI Taxonomy" id="161879"/>
    <lineage>
        <taxon>Bacteria</taxon>
        <taxon>Bacillati</taxon>
        <taxon>Actinomycetota</taxon>
        <taxon>Actinomycetes</taxon>
        <taxon>Mycobacteriales</taxon>
        <taxon>Corynebacteriaceae</taxon>
        <taxon>Corynebacterium</taxon>
    </lineage>
</organism>
<evidence type="ECO:0000256" key="5">
    <source>
        <dbReference type="ARBA" id="ARBA00022692"/>
    </source>
</evidence>
<feature type="compositionally biased region" description="Low complexity" evidence="10">
    <location>
        <begin position="137"/>
        <end position="152"/>
    </location>
</feature>
<evidence type="ECO:0000256" key="9">
    <source>
        <dbReference type="ARBA" id="ARBA00023136"/>
    </source>
</evidence>
<keyword evidence="5" id="KW-0812">Transmembrane</keyword>
<feature type="compositionally biased region" description="Low complexity" evidence="10">
    <location>
        <begin position="86"/>
        <end position="98"/>
    </location>
</feature>
<dbReference type="GO" id="GO:0005886">
    <property type="term" value="C:plasma membrane"/>
    <property type="evidence" value="ECO:0007669"/>
    <property type="project" value="UniProtKB-SubCell"/>
</dbReference>
<dbReference type="Pfam" id="PF02699">
    <property type="entry name" value="YajC"/>
    <property type="match status" value="1"/>
</dbReference>
<evidence type="ECO:0000256" key="7">
    <source>
        <dbReference type="ARBA" id="ARBA00022989"/>
    </source>
</evidence>
<keyword evidence="4" id="KW-1003">Cell membrane</keyword>
<evidence type="ECO:0000256" key="3">
    <source>
        <dbReference type="ARBA" id="ARBA00022448"/>
    </source>
</evidence>
<sequence length="152" mass="16084">MNGLWIIILILFLALPIMQIVRQNKSMKRIQEFRSQLQPGVAVETAGGLHGRVVAVRGDVLDLQIAPGVVVEWAVKGILGPVAQQESPSTTESAASESQGQSTVSTQETTTDHASTVELSDSNEAAVDSHRQSSGQNNGSTDASTDSSTNNK</sequence>
<dbReference type="AlphaFoldDB" id="A0A2W5SV43"/>
<reference evidence="11 12" key="1">
    <citation type="submission" date="2017-08" db="EMBL/GenBank/DDBJ databases">
        <title>Infants hospitalized years apart are colonized by the same room-sourced microbial strains.</title>
        <authorList>
            <person name="Brooks B."/>
            <person name="Olm M.R."/>
            <person name="Firek B.A."/>
            <person name="Baker R."/>
            <person name="Thomas B.C."/>
            <person name="Morowitz M.J."/>
            <person name="Banfield J.F."/>
        </authorList>
    </citation>
    <scope>NUCLEOTIDE SEQUENCE [LARGE SCALE GENOMIC DNA]</scope>
    <source>
        <strain evidence="11">S2_003_000_R1_3</strain>
    </source>
</reference>
<evidence type="ECO:0008006" key="13">
    <source>
        <dbReference type="Google" id="ProtNLM"/>
    </source>
</evidence>
<evidence type="ECO:0000256" key="10">
    <source>
        <dbReference type="SAM" id="MobiDB-lite"/>
    </source>
</evidence>
<evidence type="ECO:0000313" key="12">
    <source>
        <dbReference type="Proteomes" id="UP000249432"/>
    </source>
</evidence>
<keyword evidence="6" id="KW-0653">Protein transport</keyword>
<evidence type="ECO:0000256" key="2">
    <source>
        <dbReference type="ARBA" id="ARBA00006742"/>
    </source>
</evidence>
<comment type="subcellular location">
    <subcellularLocation>
        <location evidence="1">Cell membrane</location>
        <topology evidence="1">Single-pass membrane protein</topology>
    </subcellularLocation>
</comment>
<feature type="compositionally biased region" description="Polar residues" evidence="10">
    <location>
        <begin position="99"/>
        <end position="123"/>
    </location>
</feature>
<comment type="caution">
    <text evidence="11">The sequence shown here is derived from an EMBL/GenBank/DDBJ whole genome shotgun (WGS) entry which is preliminary data.</text>
</comment>
<dbReference type="SMART" id="SM01323">
    <property type="entry name" value="YajC"/>
    <property type="match status" value="1"/>
</dbReference>
<keyword evidence="8" id="KW-0811">Translocation</keyword>
<evidence type="ECO:0000256" key="6">
    <source>
        <dbReference type="ARBA" id="ARBA00022927"/>
    </source>
</evidence>
<dbReference type="Proteomes" id="UP000249432">
    <property type="component" value="Unassembled WGS sequence"/>
</dbReference>
<protein>
    <recommendedName>
        <fullName evidence="13">Preprotein translocase subunit YajC</fullName>
    </recommendedName>
</protein>
<evidence type="ECO:0000313" key="11">
    <source>
        <dbReference type="EMBL" id="PZR03386.1"/>
    </source>
</evidence>
<dbReference type="PANTHER" id="PTHR33909">
    <property type="entry name" value="SEC TRANSLOCON ACCESSORY COMPLEX SUBUNIT YAJC"/>
    <property type="match status" value="1"/>
</dbReference>
<comment type="similarity">
    <text evidence="2">Belongs to the YajC family.</text>
</comment>
<evidence type="ECO:0000256" key="1">
    <source>
        <dbReference type="ARBA" id="ARBA00004162"/>
    </source>
</evidence>